<evidence type="ECO:0000256" key="1">
    <source>
        <dbReference type="SAM" id="Phobius"/>
    </source>
</evidence>
<sequence length="434" mass="52282">MIKFKDYIIVMENKTIFYYLLCGHNYYIYIKNKIGLKKIKRICDKEIEFFFNHRYIRREYWSLRYIRILYNIFVINLLARRFERILYRKMCIYDDKYSKFSVATFLALKVYNNHRSFFKINLQRDIFLKELISIAYEKVNNFFKKYNFEDLTVNFYQSNTPLGIELEFSNIGHKAGKLFVDHNEDVLLNFSKYHYYHLMKYMWRFGAYIDAEMPLKQFVRKGGFLEYTFTKHDSVLQGSNPLTNSPQLASWLINESVKFTPVRPHSLHVSLESNNDFKKLPFIDKNGIKFLLICTGDFKKIDDKIVETRMLEKNMKDIVALRKRKNNSKYVNTVEFTHMRLSREFAKKNLYEMAINLMIAYKNMYRFDEILPFNNEIIKWGENPDIADINLNLYLEKVKKGLDLEVSLPTHYKEGIILKIKEMFEKNSEFIKNG</sequence>
<keyword evidence="1" id="KW-0472">Membrane</keyword>
<organism evidence="2 3">
    <name type="scientific">Deferribacter desulfuricans (strain DSM 14783 / JCM 11476 / NBRC 101012 / SSM1)</name>
    <dbReference type="NCBI Taxonomy" id="639282"/>
    <lineage>
        <taxon>Bacteria</taxon>
        <taxon>Pseudomonadati</taxon>
        <taxon>Deferribacterota</taxon>
        <taxon>Deferribacteres</taxon>
        <taxon>Deferribacterales</taxon>
        <taxon>Deferribacteraceae</taxon>
        <taxon>Deferribacter</taxon>
    </lineage>
</organism>
<keyword evidence="3" id="KW-1185">Reference proteome</keyword>
<evidence type="ECO:0000313" key="2">
    <source>
        <dbReference type="EMBL" id="BAI81247.1"/>
    </source>
</evidence>
<dbReference type="RefSeq" id="WP_013008492.1">
    <property type="nucleotide sequence ID" value="NC_013939.1"/>
</dbReference>
<gene>
    <name evidence="2" type="ordered locus">DEFDS_1792</name>
</gene>
<protein>
    <submittedName>
        <fullName evidence="2">Uncharacterized protein</fullName>
    </submittedName>
</protein>
<dbReference type="STRING" id="639282.DEFDS_1792"/>
<proteinExistence type="predicted"/>
<dbReference type="eggNOG" id="ENOG502ZNYU">
    <property type="taxonomic scope" value="Bacteria"/>
</dbReference>
<dbReference type="Proteomes" id="UP000001520">
    <property type="component" value="Chromosome"/>
</dbReference>
<keyword evidence="1" id="KW-0812">Transmembrane</keyword>
<feature type="transmembrane region" description="Helical" evidence="1">
    <location>
        <begin position="61"/>
        <end position="79"/>
    </location>
</feature>
<evidence type="ECO:0000313" key="3">
    <source>
        <dbReference type="Proteomes" id="UP000001520"/>
    </source>
</evidence>
<keyword evidence="1" id="KW-1133">Transmembrane helix</keyword>
<accession>D3P957</accession>
<dbReference type="EMBL" id="AP011529">
    <property type="protein sequence ID" value="BAI81247.1"/>
    <property type="molecule type" value="Genomic_DNA"/>
</dbReference>
<dbReference type="HOGENOM" id="CLU_643637_0_0_0"/>
<dbReference type="AlphaFoldDB" id="D3P957"/>
<dbReference type="KEGG" id="ddf:DEFDS_1792"/>
<name>D3P957_DEFDS</name>
<reference evidence="2 3" key="1">
    <citation type="journal article" date="2010" name="DNA Res.">
        <title>Bacterial lifestyle in a deep-sea hydrothermal vent chimney revealed by the genome sequence of the thermophilic bacterium Deferribacter desulfuricans SSM1.</title>
        <authorList>
            <person name="Takaki Y."/>
            <person name="Shimamura S."/>
            <person name="Nakagawa S."/>
            <person name="Fukuhara Y."/>
            <person name="Horikawa H."/>
            <person name="Ankai A."/>
            <person name="Harada T."/>
            <person name="Hosoyama A."/>
            <person name="Oguchi A."/>
            <person name="Fukui S."/>
            <person name="Fujita N."/>
            <person name="Takami H."/>
            <person name="Takai K."/>
        </authorList>
    </citation>
    <scope>NUCLEOTIDE SEQUENCE [LARGE SCALE GENOMIC DNA]</scope>
    <source>
        <strain evidence="3">DSM 14783 / JCM 11476 / NBRC 101012 / SSM1</strain>
    </source>
</reference>